<name>A0ABR2W0J4_9FUNG</name>
<sequence>MNHIDLPVLPQFLPLQNSEVRAQHQRRKSCLEERRLAMESIEESYANTLNNLDQLSMTSTEYQPSLATSPLAIPEVRSQHHRRMSELEERRLIMDSIEADYAAMLSRSFTA</sequence>
<protein>
    <submittedName>
        <fullName evidence="1">Uncharacterized protein</fullName>
    </submittedName>
</protein>
<keyword evidence="2" id="KW-1185">Reference proteome</keyword>
<evidence type="ECO:0000313" key="2">
    <source>
        <dbReference type="Proteomes" id="UP001479436"/>
    </source>
</evidence>
<comment type="caution">
    <text evidence="1">The sequence shown here is derived from an EMBL/GenBank/DDBJ whole genome shotgun (WGS) entry which is preliminary data.</text>
</comment>
<dbReference type="Proteomes" id="UP001479436">
    <property type="component" value="Unassembled WGS sequence"/>
</dbReference>
<dbReference type="EMBL" id="JASJQH010007216">
    <property type="protein sequence ID" value="KAK9712471.1"/>
    <property type="molecule type" value="Genomic_DNA"/>
</dbReference>
<gene>
    <name evidence="1" type="ORF">K7432_007144</name>
</gene>
<reference evidence="1 2" key="1">
    <citation type="submission" date="2023-04" db="EMBL/GenBank/DDBJ databases">
        <title>Genome of Basidiobolus ranarum AG-B5.</title>
        <authorList>
            <person name="Stajich J.E."/>
            <person name="Carter-House D."/>
            <person name="Gryganskyi A."/>
        </authorList>
    </citation>
    <scope>NUCLEOTIDE SEQUENCE [LARGE SCALE GENOMIC DNA]</scope>
    <source>
        <strain evidence="1 2">AG-B5</strain>
    </source>
</reference>
<accession>A0ABR2W0J4</accession>
<proteinExistence type="predicted"/>
<organism evidence="1 2">
    <name type="scientific">Basidiobolus ranarum</name>
    <dbReference type="NCBI Taxonomy" id="34480"/>
    <lineage>
        <taxon>Eukaryota</taxon>
        <taxon>Fungi</taxon>
        <taxon>Fungi incertae sedis</taxon>
        <taxon>Zoopagomycota</taxon>
        <taxon>Entomophthoromycotina</taxon>
        <taxon>Basidiobolomycetes</taxon>
        <taxon>Basidiobolales</taxon>
        <taxon>Basidiobolaceae</taxon>
        <taxon>Basidiobolus</taxon>
    </lineage>
</organism>
<evidence type="ECO:0000313" key="1">
    <source>
        <dbReference type="EMBL" id="KAK9712471.1"/>
    </source>
</evidence>